<reference evidence="1" key="1">
    <citation type="journal article" date="2020" name="Nature">
        <title>Giant virus diversity and host interactions through global metagenomics.</title>
        <authorList>
            <person name="Schulz F."/>
            <person name="Roux S."/>
            <person name="Paez-Espino D."/>
            <person name="Jungbluth S."/>
            <person name="Walsh D.A."/>
            <person name="Denef V.J."/>
            <person name="McMahon K.D."/>
            <person name="Konstantinidis K.T."/>
            <person name="Eloe-Fadrosh E.A."/>
            <person name="Kyrpides N.C."/>
            <person name="Woyke T."/>
        </authorList>
    </citation>
    <scope>NUCLEOTIDE SEQUENCE</scope>
    <source>
        <strain evidence="1">GVMAG-M-3300027810-10</strain>
    </source>
</reference>
<accession>A0A6C0LJF4</accession>
<evidence type="ECO:0000313" key="1">
    <source>
        <dbReference type="EMBL" id="QHU29791.1"/>
    </source>
</evidence>
<dbReference type="AlphaFoldDB" id="A0A6C0LJF4"/>
<protein>
    <submittedName>
        <fullName evidence="1">Uncharacterized protein</fullName>
    </submittedName>
</protein>
<organism evidence="1">
    <name type="scientific">viral metagenome</name>
    <dbReference type="NCBI Taxonomy" id="1070528"/>
    <lineage>
        <taxon>unclassified sequences</taxon>
        <taxon>metagenomes</taxon>
        <taxon>organismal metagenomes</taxon>
    </lineage>
</organism>
<name>A0A6C0LJF4_9ZZZZ</name>
<sequence length="69" mass="7979">METPKSKQYEMNNNTGMLLIKKNKELQKVEQHNSMDLQSSVQMFNPSSSPPINNFMDRLCARNLIYGSK</sequence>
<proteinExistence type="predicted"/>
<dbReference type="EMBL" id="MN740497">
    <property type="protein sequence ID" value="QHU29791.1"/>
    <property type="molecule type" value="Genomic_DNA"/>
</dbReference>